<evidence type="ECO:0000313" key="12">
    <source>
        <dbReference type="Proteomes" id="UP000310458"/>
    </source>
</evidence>
<keyword evidence="12" id="KW-1185">Reference proteome</keyword>
<comment type="caution">
    <text evidence="11">The sequence shown here is derived from an EMBL/GenBank/DDBJ whole genome shotgun (WGS) entry which is preliminary data.</text>
</comment>
<evidence type="ECO:0000256" key="9">
    <source>
        <dbReference type="SAM" id="Phobius"/>
    </source>
</evidence>
<dbReference type="Gene3D" id="1.20.5.110">
    <property type="match status" value="1"/>
</dbReference>
<dbReference type="PRINTS" id="PR00169">
    <property type="entry name" value="KCHANNEL"/>
</dbReference>
<evidence type="ECO:0000256" key="5">
    <source>
        <dbReference type="ARBA" id="ARBA00023065"/>
    </source>
</evidence>
<evidence type="ECO:0000256" key="4">
    <source>
        <dbReference type="ARBA" id="ARBA00022989"/>
    </source>
</evidence>
<evidence type="ECO:0000256" key="8">
    <source>
        <dbReference type="SAM" id="MobiDB-lite"/>
    </source>
</evidence>
<feature type="domain" description="Potassium channel" evidence="10">
    <location>
        <begin position="10"/>
        <end position="84"/>
    </location>
</feature>
<evidence type="ECO:0000256" key="1">
    <source>
        <dbReference type="ARBA" id="ARBA00004141"/>
    </source>
</evidence>
<dbReference type="RefSeq" id="WP_138252935.1">
    <property type="nucleotide sequence ID" value="NZ_VAVZ01000017.1"/>
</dbReference>
<dbReference type="SUPFAM" id="SSF81324">
    <property type="entry name" value="Voltage-gated potassium channels"/>
    <property type="match status" value="1"/>
</dbReference>
<proteinExistence type="predicted"/>
<reference evidence="11 12" key="1">
    <citation type="submission" date="2019-05" db="EMBL/GenBank/DDBJ databases">
        <title>Nesterenkonia sp. GY074 isolated from the Southern Atlantic Ocean.</title>
        <authorList>
            <person name="Zhang G."/>
        </authorList>
    </citation>
    <scope>NUCLEOTIDE SEQUENCE [LARGE SCALE GENOMIC DNA]</scope>
    <source>
        <strain evidence="11 12">GY074</strain>
    </source>
</reference>
<keyword evidence="3 9" id="KW-0812">Transmembrane</keyword>
<feature type="region of interest" description="Disordered" evidence="8">
    <location>
        <begin position="91"/>
        <end position="113"/>
    </location>
</feature>
<dbReference type="Pfam" id="PF07885">
    <property type="entry name" value="Ion_trans_2"/>
    <property type="match status" value="1"/>
</dbReference>
<dbReference type="Gene3D" id="1.10.287.70">
    <property type="match status" value="1"/>
</dbReference>
<keyword evidence="6 9" id="KW-0472">Membrane</keyword>
<keyword evidence="5" id="KW-0406">Ion transport</keyword>
<dbReference type="GO" id="GO:0001508">
    <property type="term" value="P:action potential"/>
    <property type="evidence" value="ECO:0007669"/>
    <property type="project" value="TreeGrafter"/>
</dbReference>
<keyword evidence="7 11" id="KW-0407">Ion channel</keyword>
<protein>
    <submittedName>
        <fullName evidence="11">Two pore domain potassium channel family protein</fullName>
    </submittedName>
</protein>
<dbReference type="Proteomes" id="UP000310458">
    <property type="component" value="Unassembled WGS sequence"/>
</dbReference>
<dbReference type="EMBL" id="VAVZ01000017">
    <property type="protein sequence ID" value="TLP97453.1"/>
    <property type="molecule type" value="Genomic_DNA"/>
</dbReference>
<keyword evidence="4 9" id="KW-1133">Transmembrane helix</keyword>
<gene>
    <name evidence="11" type="ORF">FEF26_07580</name>
</gene>
<dbReference type="PANTHER" id="PTHR11537">
    <property type="entry name" value="VOLTAGE-GATED POTASSIUM CHANNEL"/>
    <property type="match status" value="1"/>
</dbReference>
<dbReference type="InterPro" id="IPR028325">
    <property type="entry name" value="VG_K_chnl"/>
</dbReference>
<dbReference type="AlphaFoldDB" id="A0A5R9BB31"/>
<organism evidence="11 12">
    <name type="scientific">Nesterenkonia salmonea</name>
    <dbReference type="NCBI Taxonomy" id="1804987"/>
    <lineage>
        <taxon>Bacteria</taxon>
        <taxon>Bacillati</taxon>
        <taxon>Actinomycetota</taxon>
        <taxon>Actinomycetes</taxon>
        <taxon>Micrococcales</taxon>
        <taxon>Micrococcaceae</taxon>
        <taxon>Nesterenkonia</taxon>
    </lineage>
</organism>
<feature type="transmembrane region" description="Helical" evidence="9">
    <location>
        <begin position="60"/>
        <end position="84"/>
    </location>
</feature>
<evidence type="ECO:0000256" key="7">
    <source>
        <dbReference type="ARBA" id="ARBA00023303"/>
    </source>
</evidence>
<evidence type="ECO:0000259" key="10">
    <source>
        <dbReference type="Pfam" id="PF07885"/>
    </source>
</evidence>
<sequence length="113" mass="11770">MAFTSLLMVVMASLAMLDAEQNAPGANSTSFGDAMWWSMVTITTVGYGDYYPVTGLGRGIAAVLMICGLGLLGTITATLASWFVERVEETVGTKRDDAADTPGGPKDGSTPDN</sequence>
<dbReference type="GO" id="GO:0005249">
    <property type="term" value="F:voltage-gated potassium channel activity"/>
    <property type="evidence" value="ECO:0007669"/>
    <property type="project" value="InterPro"/>
</dbReference>
<dbReference type="PANTHER" id="PTHR11537:SF254">
    <property type="entry name" value="POTASSIUM VOLTAGE-GATED CHANNEL PROTEIN SHAB"/>
    <property type="match status" value="1"/>
</dbReference>
<dbReference type="OrthoDB" id="9799090at2"/>
<dbReference type="InterPro" id="IPR013099">
    <property type="entry name" value="K_chnl_dom"/>
</dbReference>
<keyword evidence="2" id="KW-0813">Transport</keyword>
<evidence type="ECO:0000256" key="6">
    <source>
        <dbReference type="ARBA" id="ARBA00023136"/>
    </source>
</evidence>
<accession>A0A5R9BB31</accession>
<evidence type="ECO:0000256" key="3">
    <source>
        <dbReference type="ARBA" id="ARBA00022692"/>
    </source>
</evidence>
<evidence type="ECO:0000256" key="2">
    <source>
        <dbReference type="ARBA" id="ARBA00022448"/>
    </source>
</evidence>
<name>A0A5R9BB31_9MICC</name>
<dbReference type="GO" id="GO:0008076">
    <property type="term" value="C:voltage-gated potassium channel complex"/>
    <property type="evidence" value="ECO:0007669"/>
    <property type="project" value="InterPro"/>
</dbReference>
<evidence type="ECO:0000313" key="11">
    <source>
        <dbReference type="EMBL" id="TLP97453.1"/>
    </source>
</evidence>
<comment type="subcellular location">
    <subcellularLocation>
        <location evidence="1">Membrane</location>
        <topology evidence="1">Multi-pass membrane protein</topology>
    </subcellularLocation>
</comment>